<proteinExistence type="predicted"/>
<name>A0A3N4HGY5_ASCIM</name>
<protein>
    <recommendedName>
        <fullName evidence="4">Hydrophobin</fullName>
    </recommendedName>
</protein>
<dbReference type="OrthoDB" id="4225815at2759"/>
<keyword evidence="3" id="KW-1185">Reference proteome</keyword>
<dbReference type="EMBL" id="ML119824">
    <property type="protein sequence ID" value="RPA73342.1"/>
    <property type="molecule type" value="Genomic_DNA"/>
</dbReference>
<dbReference type="AlphaFoldDB" id="A0A3N4HGY5"/>
<evidence type="ECO:0008006" key="4">
    <source>
        <dbReference type="Google" id="ProtNLM"/>
    </source>
</evidence>
<evidence type="ECO:0000256" key="1">
    <source>
        <dbReference type="SAM" id="SignalP"/>
    </source>
</evidence>
<evidence type="ECO:0000313" key="2">
    <source>
        <dbReference type="EMBL" id="RPA73342.1"/>
    </source>
</evidence>
<sequence>MQFTATTFFLSLLALTSAVAIPQEAAPNDCPPEQPVPRCCVDLVEFLPLGAPLIGIDCVNVAVGGCSNKVACCNGNTTQEGLVNLDLSCVSIL</sequence>
<accession>A0A3N4HGY5</accession>
<gene>
    <name evidence="2" type="ORF">BJ508DRAFT_334151</name>
</gene>
<keyword evidence="1" id="KW-0732">Signal</keyword>
<reference evidence="2 3" key="1">
    <citation type="journal article" date="2018" name="Nat. Ecol. Evol.">
        <title>Pezizomycetes genomes reveal the molecular basis of ectomycorrhizal truffle lifestyle.</title>
        <authorList>
            <person name="Murat C."/>
            <person name="Payen T."/>
            <person name="Noel B."/>
            <person name="Kuo A."/>
            <person name="Morin E."/>
            <person name="Chen J."/>
            <person name="Kohler A."/>
            <person name="Krizsan K."/>
            <person name="Balestrini R."/>
            <person name="Da Silva C."/>
            <person name="Montanini B."/>
            <person name="Hainaut M."/>
            <person name="Levati E."/>
            <person name="Barry K.W."/>
            <person name="Belfiori B."/>
            <person name="Cichocki N."/>
            <person name="Clum A."/>
            <person name="Dockter R.B."/>
            <person name="Fauchery L."/>
            <person name="Guy J."/>
            <person name="Iotti M."/>
            <person name="Le Tacon F."/>
            <person name="Lindquist E.A."/>
            <person name="Lipzen A."/>
            <person name="Malagnac F."/>
            <person name="Mello A."/>
            <person name="Molinier V."/>
            <person name="Miyauchi S."/>
            <person name="Poulain J."/>
            <person name="Riccioni C."/>
            <person name="Rubini A."/>
            <person name="Sitrit Y."/>
            <person name="Splivallo R."/>
            <person name="Traeger S."/>
            <person name="Wang M."/>
            <person name="Zifcakova L."/>
            <person name="Wipf D."/>
            <person name="Zambonelli A."/>
            <person name="Paolocci F."/>
            <person name="Nowrousian M."/>
            <person name="Ottonello S."/>
            <person name="Baldrian P."/>
            <person name="Spatafora J.W."/>
            <person name="Henrissat B."/>
            <person name="Nagy L.G."/>
            <person name="Aury J.M."/>
            <person name="Wincker P."/>
            <person name="Grigoriev I.V."/>
            <person name="Bonfante P."/>
            <person name="Martin F.M."/>
        </authorList>
    </citation>
    <scope>NUCLEOTIDE SEQUENCE [LARGE SCALE GENOMIC DNA]</scope>
    <source>
        <strain evidence="2 3">RN42</strain>
    </source>
</reference>
<organism evidence="2 3">
    <name type="scientific">Ascobolus immersus RN42</name>
    <dbReference type="NCBI Taxonomy" id="1160509"/>
    <lineage>
        <taxon>Eukaryota</taxon>
        <taxon>Fungi</taxon>
        <taxon>Dikarya</taxon>
        <taxon>Ascomycota</taxon>
        <taxon>Pezizomycotina</taxon>
        <taxon>Pezizomycetes</taxon>
        <taxon>Pezizales</taxon>
        <taxon>Ascobolaceae</taxon>
        <taxon>Ascobolus</taxon>
    </lineage>
</organism>
<feature type="chain" id="PRO_5018096184" description="Hydrophobin" evidence="1">
    <location>
        <begin position="19"/>
        <end position="93"/>
    </location>
</feature>
<dbReference type="Proteomes" id="UP000275078">
    <property type="component" value="Unassembled WGS sequence"/>
</dbReference>
<feature type="signal peptide" evidence="1">
    <location>
        <begin position="1"/>
        <end position="18"/>
    </location>
</feature>
<evidence type="ECO:0000313" key="3">
    <source>
        <dbReference type="Proteomes" id="UP000275078"/>
    </source>
</evidence>